<feature type="region of interest" description="Disordered" evidence="1">
    <location>
        <begin position="601"/>
        <end position="636"/>
    </location>
</feature>
<feature type="transmembrane region" description="Helical" evidence="2">
    <location>
        <begin position="308"/>
        <end position="329"/>
    </location>
</feature>
<dbReference type="OrthoDB" id="264469at2759"/>
<proteinExistence type="predicted"/>
<keyword evidence="2" id="KW-0812">Transmembrane</keyword>
<evidence type="ECO:0000256" key="2">
    <source>
        <dbReference type="SAM" id="Phobius"/>
    </source>
</evidence>
<feature type="transmembrane region" description="Helical" evidence="2">
    <location>
        <begin position="349"/>
        <end position="371"/>
    </location>
</feature>
<feature type="compositionally biased region" description="Low complexity" evidence="1">
    <location>
        <begin position="611"/>
        <end position="629"/>
    </location>
</feature>
<feature type="region of interest" description="Disordered" evidence="1">
    <location>
        <begin position="431"/>
        <end position="558"/>
    </location>
</feature>
<dbReference type="EMBL" id="CP009404">
    <property type="protein sequence ID" value="AIO02742.1"/>
    <property type="molecule type" value="Genomic_DNA"/>
</dbReference>
<feature type="transmembrane region" description="Helical" evidence="2">
    <location>
        <begin position="122"/>
        <end position="144"/>
    </location>
</feature>
<keyword evidence="2" id="KW-1133">Transmembrane helix</keyword>
<evidence type="ECO:0000313" key="4">
    <source>
        <dbReference type="Proteomes" id="UP000063063"/>
    </source>
</evidence>
<dbReference type="VEuPathDB" id="TriTrypDB:LPAL13_350069700"/>
<reference evidence="3 4" key="1">
    <citation type="journal article" date="2015" name="Sci. Rep.">
        <title>The genome of Leishmania panamensis: insights into genomics of the L. (Viannia) subgenus.</title>
        <authorList>
            <person name="Llanes A."/>
            <person name="Restrepo C.M."/>
            <person name="Vecchio G.D."/>
            <person name="Anguizola F.J."/>
            <person name="Lleonart R."/>
        </authorList>
    </citation>
    <scope>NUCLEOTIDE SEQUENCE [LARGE SCALE GENOMIC DNA]</scope>
    <source>
        <strain evidence="3 4">MHOM/PA/94/PSC-1</strain>
    </source>
</reference>
<dbReference type="GeneID" id="22579641"/>
<evidence type="ECO:0000256" key="1">
    <source>
        <dbReference type="SAM" id="MobiDB-lite"/>
    </source>
</evidence>
<feature type="compositionally biased region" description="Low complexity" evidence="1">
    <location>
        <begin position="499"/>
        <end position="508"/>
    </location>
</feature>
<protein>
    <recommendedName>
        <fullName evidence="5">Transmembrane protein</fullName>
    </recommendedName>
</protein>
<dbReference type="KEGG" id="lpan:LPMP_356130"/>
<dbReference type="AlphaFoldDB" id="A0A088SLQ4"/>
<feature type="transmembrane region" description="Helical" evidence="2">
    <location>
        <begin position="87"/>
        <end position="110"/>
    </location>
</feature>
<feature type="transmembrane region" description="Helical" evidence="2">
    <location>
        <begin position="237"/>
        <end position="259"/>
    </location>
</feature>
<accession>A0A088SLQ4</accession>
<dbReference type="PANTHER" id="PTHR13568:SF9">
    <property type="entry name" value="TRANSMEMBRANE PROTEIN 203"/>
    <property type="match status" value="1"/>
</dbReference>
<gene>
    <name evidence="3" type="ORF">LPMP_356130</name>
</gene>
<feature type="transmembrane region" description="Helical" evidence="2">
    <location>
        <begin position="197"/>
        <end position="217"/>
    </location>
</feature>
<dbReference type="PANTHER" id="PTHR13568">
    <property type="entry name" value="FAM11A, B PROTEIN"/>
    <property type="match status" value="1"/>
</dbReference>
<feature type="region of interest" description="Disordered" evidence="1">
    <location>
        <begin position="381"/>
        <end position="408"/>
    </location>
</feature>
<keyword evidence="4" id="KW-1185">Reference proteome</keyword>
<feature type="compositionally biased region" description="Acidic residues" evidence="1">
    <location>
        <begin position="444"/>
        <end position="457"/>
    </location>
</feature>
<dbReference type="Proteomes" id="UP000063063">
    <property type="component" value="Chromosome 35"/>
</dbReference>
<name>A0A088SLQ4_LEIPA</name>
<organism evidence="3 4">
    <name type="scientific">Leishmania panamensis</name>
    <dbReference type="NCBI Taxonomy" id="5679"/>
    <lineage>
        <taxon>Eukaryota</taxon>
        <taxon>Discoba</taxon>
        <taxon>Euglenozoa</taxon>
        <taxon>Kinetoplastea</taxon>
        <taxon>Metakinetoplastina</taxon>
        <taxon>Trypanosomatida</taxon>
        <taxon>Trypanosomatidae</taxon>
        <taxon>Leishmaniinae</taxon>
        <taxon>Leishmania</taxon>
        <taxon>Leishmania guyanensis species complex</taxon>
    </lineage>
</organism>
<dbReference type="eggNOG" id="ENOG502RJ3X">
    <property type="taxonomic scope" value="Eukaryota"/>
</dbReference>
<dbReference type="VEuPathDB" id="TriTrypDB:LPMP_356130"/>
<dbReference type="RefSeq" id="XP_010703542.1">
    <property type="nucleotide sequence ID" value="XM_010705240.1"/>
</dbReference>
<feature type="transmembrane region" description="Helical" evidence="2">
    <location>
        <begin position="165"/>
        <end position="185"/>
    </location>
</feature>
<feature type="compositionally biased region" description="Basic and acidic residues" evidence="1">
    <location>
        <begin position="470"/>
        <end position="482"/>
    </location>
</feature>
<dbReference type="InterPro" id="IPR019396">
    <property type="entry name" value="TM_Fragile-X-F-assoc"/>
</dbReference>
<evidence type="ECO:0000313" key="3">
    <source>
        <dbReference type="EMBL" id="AIO02742.1"/>
    </source>
</evidence>
<keyword evidence="2" id="KW-0472">Membrane</keyword>
<evidence type="ECO:0008006" key="5">
    <source>
        <dbReference type="Google" id="ProtNLM"/>
    </source>
</evidence>
<sequence>MDVDRPVHKPNWRLYYLLDLIPPTTSRQVKWNFRKVTLRHHYYQAYLVLYNRSRKYLYDSIGEDAYGFISSGTWGPLVPVLGAVGTVVVYSLVLLVEVALLIFFFVFLAVKDDNYISWNWEFILLPLMIFVTIMIAVSVVALAVNVITPRTYEEGMSKIDRLSPVGNLFAAVCYFCIPFVFFTQIRNGAQLSRGFYLQYMSMPILGDIFYYATSLIWRWPRRVRLQAEVDNIRPSSVIYYGIFSMAFLNMACGVAQWVLIGLKLDGRLNHSWYIIFIPFCVRAGLRVAEAYLRSLMKYTIGVRMDTGVAFDTVGSFFSNGILLISLYFVAVRLERGREKVRLLHALIPVYSTLAWIFLCLIVTMIMQLILYRHHSREERRINSQWTPPQDKDDEATKTLGGTDTSDSAPVRFFKTMQRNWDDVDVATASLTTYPPGLDNHSDSEEYEDFVTDEEEPVFTEAVEQRLQAPSDRHRSDDGEVAYRGKTPISNQDDSSGYGASRRTTSTAQRARDAPQRAAHSASDRDVRGASSRRPTPRRQTPDVYSGMPASAISGEEDYTEVTTYMDERTAGSDTYEDATYSNSYTYTDQTTYFDQGADYTSENQVESHTRSSSYSSVSSSFSSVTSYTSKNAVTRR</sequence>